<gene>
    <name evidence="1" type="ORF">TW81_18635</name>
</gene>
<protein>
    <submittedName>
        <fullName evidence="1">Uncharacterized protein</fullName>
    </submittedName>
</protein>
<dbReference type="EMBL" id="JXXV01000048">
    <property type="protein sequence ID" value="KJY81315.1"/>
    <property type="molecule type" value="Genomic_DNA"/>
</dbReference>
<dbReference type="PATRIC" id="fig|579748.3.peg.3854"/>
<evidence type="ECO:0000313" key="1">
    <source>
        <dbReference type="EMBL" id="KJY81315.1"/>
    </source>
</evidence>
<sequence length="80" mass="9500">MIKRHDWKVKEVPDQKSTWVSKKRFRILMPIKYYVVISPQKWKISGLSIQKIVGCILFEVGQGIIFSELNCLITCRVKYR</sequence>
<accession>A0A0F4NDY6</accession>
<organism evidence="1 2">
    <name type="scientific">Vibrio galatheae</name>
    <dbReference type="NCBI Taxonomy" id="579748"/>
    <lineage>
        <taxon>Bacteria</taxon>
        <taxon>Pseudomonadati</taxon>
        <taxon>Pseudomonadota</taxon>
        <taxon>Gammaproteobacteria</taxon>
        <taxon>Vibrionales</taxon>
        <taxon>Vibrionaceae</taxon>
        <taxon>Vibrio</taxon>
    </lineage>
</organism>
<evidence type="ECO:0000313" key="2">
    <source>
        <dbReference type="Proteomes" id="UP000033673"/>
    </source>
</evidence>
<dbReference type="AlphaFoldDB" id="A0A0F4NDY6"/>
<comment type="caution">
    <text evidence="1">The sequence shown here is derived from an EMBL/GenBank/DDBJ whole genome shotgun (WGS) entry which is preliminary data.</text>
</comment>
<keyword evidence="2" id="KW-1185">Reference proteome</keyword>
<name>A0A0F4NDY6_9VIBR</name>
<dbReference type="Proteomes" id="UP000033673">
    <property type="component" value="Unassembled WGS sequence"/>
</dbReference>
<reference evidence="1 2" key="1">
    <citation type="journal article" date="2015" name="BMC Genomics">
        <title>Genome mining reveals unlocked bioactive potential of marine Gram-negative bacteria.</title>
        <authorList>
            <person name="Machado H."/>
            <person name="Sonnenschein E.C."/>
            <person name="Melchiorsen J."/>
            <person name="Gram L."/>
        </authorList>
    </citation>
    <scope>NUCLEOTIDE SEQUENCE [LARGE SCALE GENOMIC DNA]</scope>
    <source>
        <strain evidence="1 2">S2757</strain>
    </source>
</reference>
<proteinExistence type="predicted"/>